<dbReference type="RefSeq" id="WP_106255647.1">
    <property type="nucleotide sequence ID" value="NZ_CAWNSW010000029.1"/>
</dbReference>
<feature type="domain" description="Inner membrane protein YgaP-like transmembrane" evidence="2">
    <location>
        <begin position="1"/>
        <end position="65"/>
    </location>
</feature>
<keyword evidence="1" id="KW-0472">Membrane</keyword>
<organism evidence="3 4">
    <name type="scientific">Stenomitos frigidus ULC18</name>
    <dbReference type="NCBI Taxonomy" id="2107698"/>
    <lineage>
        <taxon>Bacteria</taxon>
        <taxon>Bacillati</taxon>
        <taxon>Cyanobacteriota</taxon>
        <taxon>Cyanophyceae</taxon>
        <taxon>Leptolyngbyales</taxon>
        <taxon>Leptolyngbyaceae</taxon>
        <taxon>Stenomitos</taxon>
    </lineage>
</organism>
<reference evidence="3 4" key="2">
    <citation type="submission" date="2018-03" db="EMBL/GenBank/DDBJ databases">
        <title>The ancient ancestry and fast evolution of plastids.</title>
        <authorList>
            <person name="Moore K.R."/>
            <person name="Magnabosco C."/>
            <person name="Momper L."/>
            <person name="Gold D.A."/>
            <person name="Bosak T."/>
            <person name="Fournier G.P."/>
        </authorList>
    </citation>
    <scope>NUCLEOTIDE SEQUENCE [LARGE SCALE GENOMIC DNA]</scope>
    <source>
        <strain evidence="3 4">ULC18</strain>
    </source>
</reference>
<accession>A0A2T1EFZ3</accession>
<dbReference type="OrthoDB" id="5405951at2"/>
<keyword evidence="4" id="KW-1185">Reference proteome</keyword>
<keyword evidence="1" id="KW-1133">Transmembrane helix</keyword>
<evidence type="ECO:0000256" key="1">
    <source>
        <dbReference type="SAM" id="Phobius"/>
    </source>
</evidence>
<dbReference type="Proteomes" id="UP000239576">
    <property type="component" value="Unassembled WGS sequence"/>
</dbReference>
<evidence type="ECO:0000313" key="4">
    <source>
        <dbReference type="Proteomes" id="UP000239576"/>
    </source>
</evidence>
<dbReference type="InterPro" id="IPR021309">
    <property type="entry name" value="YgaP-like_TM"/>
</dbReference>
<keyword evidence="1" id="KW-0812">Transmembrane</keyword>
<feature type="transmembrane region" description="Helical" evidence="1">
    <location>
        <begin position="12"/>
        <end position="29"/>
    </location>
</feature>
<feature type="transmembrane region" description="Helical" evidence="1">
    <location>
        <begin position="35"/>
        <end position="59"/>
    </location>
</feature>
<protein>
    <submittedName>
        <fullName evidence="3">DUF2892 domain-containing protein</fullName>
    </submittedName>
</protein>
<comment type="caution">
    <text evidence="3">The sequence shown here is derived from an EMBL/GenBank/DDBJ whole genome shotgun (WGS) entry which is preliminary data.</text>
</comment>
<dbReference type="Pfam" id="PF11127">
    <property type="entry name" value="YgaP-like_TM"/>
    <property type="match status" value="1"/>
</dbReference>
<sequence>MKTNVGSLDRLIRLFLASALFYLGLFSYSGSALGIGLVVAGGVLLVTALVGFCGLYRLLGIHTNQPTSNFRKT</sequence>
<reference evidence="4" key="1">
    <citation type="submission" date="2018-02" db="EMBL/GenBank/DDBJ databases">
        <authorList>
            <person name="Moore K."/>
            <person name="Momper L."/>
        </authorList>
    </citation>
    <scope>NUCLEOTIDE SEQUENCE [LARGE SCALE GENOMIC DNA]</scope>
    <source>
        <strain evidence="4">ULC18</strain>
    </source>
</reference>
<dbReference type="AlphaFoldDB" id="A0A2T1EFZ3"/>
<evidence type="ECO:0000313" key="3">
    <source>
        <dbReference type="EMBL" id="PSB31615.1"/>
    </source>
</evidence>
<gene>
    <name evidence="3" type="ORF">C7B82_07270</name>
</gene>
<proteinExistence type="predicted"/>
<name>A0A2T1EFZ3_9CYAN</name>
<evidence type="ECO:0000259" key="2">
    <source>
        <dbReference type="Pfam" id="PF11127"/>
    </source>
</evidence>
<dbReference type="EMBL" id="PVWK01000034">
    <property type="protein sequence ID" value="PSB31615.1"/>
    <property type="molecule type" value="Genomic_DNA"/>
</dbReference>